<dbReference type="Gene3D" id="3.40.50.1000">
    <property type="entry name" value="HAD superfamily/HAD-like"/>
    <property type="match status" value="1"/>
</dbReference>
<organism evidence="2 3">
    <name type="scientific">Methanooceanicella nereidis</name>
    <dbReference type="NCBI Taxonomy" id="2052831"/>
    <lineage>
        <taxon>Archaea</taxon>
        <taxon>Methanobacteriati</taxon>
        <taxon>Methanobacteriota</taxon>
        <taxon>Stenosarchaea group</taxon>
        <taxon>Methanomicrobia</taxon>
        <taxon>Methanocellales</taxon>
        <taxon>Methanocellaceae</taxon>
        <taxon>Methanooceanicella</taxon>
    </lineage>
</organism>
<dbReference type="EMBL" id="PGCK01000010">
    <property type="protein sequence ID" value="MCD1295756.1"/>
    <property type="molecule type" value="Genomic_DNA"/>
</dbReference>
<protein>
    <submittedName>
        <fullName evidence="2">Haloacid dehalogenase</fullName>
    </submittedName>
</protein>
<dbReference type="PANTHER" id="PTHR43520">
    <property type="entry name" value="ATP7, ISOFORM B"/>
    <property type="match status" value="1"/>
</dbReference>
<evidence type="ECO:0000313" key="3">
    <source>
        <dbReference type="Proteomes" id="UP001320159"/>
    </source>
</evidence>
<dbReference type="PANTHER" id="PTHR43520:SF8">
    <property type="entry name" value="P-TYPE CU(+) TRANSPORTER"/>
    <property type="match status" value="1"/>
</dbReference>
<dbReference type="GO" id="GO:0016020">
    <property type="term" value="C:membrane"/>
    <property type="evidence" value="ECO:0007669"/>
    <property type="project" value="TreeGrafter"/>
</dbReference>
<dbReference type="Pfam" id="PF00702">
    <property type="entry name" value="Hydrolase"/>
    <property type="match status" value="1"/>
</dbReference>
<gene>
    <name evidence="2" type="ORF">CUJ83_12175</name>
</gene>
<evidence type="ECO:0000256" key="1">
    <source>
        <dbReference type="ARBA" id="ARBA00022967"/>
    </source>
</evidence>
<name>A0AAP2RDS0_9EURY</name>
<accession>A0AAP2RDS0</accession>
<proteinExistence type="predicted"/>
<dbReference type="InterPro" id="IPR036412">
    <property type="entry name" value="HAD-like_sf"/>
</dbReference>
<reference evidence="2 3" key="1">
    <citation type="submission" date="2017-11" db="EMBL/GenBank/DDBJ databases">
        <title>Isolation and Characterization of Family Methanocellaceae Species from Potential Methane Hydrate Area Offshore Southwestern Taiwan.</title>
        <authorList>
            <person name="Zhang W.-L."/>
            <person name="Chen W.-C."/>
            <person name="Lai M.-C."/>
            <person name="Chen S.-C."/>
        </authorList>
    </citation>
    <scope>NUCLEOTIDE SEQUENCE [LARGE SCALE GENOMIC DNA]</scope>
    <source>
        <strain evidence="2 3">CWC-04</strain>
    </source>
</reference>
<dbReference type="GO" id="GO:0005507">
    <property type="term" value="F:copper ion binding"/>
    <property type="evidence" value="ECO:0007669"/>
    <property type="project" value="TreeGrafter"/>
</dbReference>
<dbReference type="InterPro" id="IPR023214">
    <property type="entry name" value="HAD_sf"/>
</dbReference>
<evidence type="ECO:0000313" key="2">
    <source>
        <dbReference type="EMBL" id="MCD1295756.1"/>
    </source>
</evidence>
<dbReference type="AlphaFoldDB" id="A0AAP2RDS0"/>
<comment type="caution">
    <text evidence="2">The sequence shown here is derived from an EMBL/GenBank/DDBJ whole genome shotgun (WGS) entry which is preliminary data.</text>
</comment>
<sequence>MRTAIVFDSAGTLLKVYRVAKDVARKQLVENVVSTNIIVKGHNCALVALKAEPVEIFGIDKDIYVSEFIDKNNILMDIVCRGTKCPGEQIREAAIEDRSATIGDLQEAIAAVKFKCKDIYYVNIGLVVDIANRSIPYVLATGGKLFTGVTGMIGRIMASGADVYIASGDNYKSLITLAEELKIPLSNVYDALSPSGKRDVVMSLKEKYDRVIMVGDGINDQLAFQAADMGVLTLQQDGTRPVILYESADLIVDNILEVENIVEESLHMIKEQNRKNQ</sequence>
<dbReference type="GO" id="GO:0043682">
    <property type="term" value="F:P-type divalent copper transporter activity"/>
    <property type="evidence" value="ECO:0007669"/>
    <property type="project" value="TreeGrafter"/>
</dbReference>
<dbReference type="SUPFAM" id="SSF56784">
    <property type="entry name" value="HAD-like"/>
    <property type="match status" value="1"/>
</dbReference>
<keyword evidence="1" id="KW-1278">Translocase</keyword>
<keyword evidence="3" id="KW-1185">Reference proteome</keyword>
<dbReference type="Proteomes" id="UP001320159">
    <property type="component" value="Unassembled WGS sequence"/>
</dbReference>
<dbReference type="RefSeq" id="WP_230742625.1">
    <property type="nucleotide sequence ID" value="NZ_PGCK01000010.1"/>
</dbReference>
<dbReference type="GO" id="GO:0055070">
    <property type="term" value="P:copper ion homeostasis"/>
    <property type="evidence" value="ECO:0007669"/>
    <property type="project" value="TreeGrafter"/>
</dbReference>